<keyword evidence="2" id="KW-0238">DNA-binding</keyword>
<evidence type="ECO:0000256" key="2">
    <source>
        <dbReference type="ARBA" id="ARBA00023125"/>
    </source>
</evidence>
<keyword evidence="4" id="KW-0597">Phosphoprotein</keyword>
<dbReference type="PRINTS" id="PR00038">
    <property type="entry name" value="HTHLUXR"/>
</dbReference>
<dbReference type="PROSITE" id="PS00622">
    <property type="entry name" value="HTH_LUXR_1"/>
    <property type="match status" value="1"/>
</dbReference>
<evidence type="ECO:0000256" key="3">
    <source>
        <dbReference type="ARBA" id="ARBA00023163"/>
    </source>
</evidence>
<reference evidence="7 8" key="1">
    <citation type="submission" date="2022-10" db="EMBL/GenBank/DDBJ databases">
        <title>Luteolibacter arcticus strain CCTCC AB 2014275, whole genome shotgun sequencing project.</title>
        <authorList>
            <person name="Zhao G."/>
            <person name="Shen L."/>
        </authorList>
    </citation>
    <scope>NUCLEOTIDE SEQUENCE [LARGE SCALE GENOMIC DNA]</scope>
    <source>
        <strain evidence="7 8">CCTCC AB 2014275</strain>
    </source>
</reference>
<feature type="modified residue" description="4-aspartylphosphate" evidence="4">
    <location>
        <position position="56"/>
    </location>
</feature>
<gene>
    <name evidence="7" type="ORF">OKA05_18025</name>
</gene>
<dbReference type="InterPro" id="IPR036388">
    <property type="entry name" value="WH-like_DNA-bd_sf"/>
</dbReference>
<dbReference type="EMBL" id="JAPDDT010000008">
    <property type="protein sequence ID" value="MCW1924470.1"/>
    <property type="molecule type" value="Genomic_DNA"/>
</dbReference>
<comment type="caution">
    <text evidence="7">The sequence shown here is derived from an EMBL/GenBank/DDBJ whole genome shotgun (WGS) entry which is preliminary data.</text>
</comment>
<dbReference type="CDD" id="cd06170">
    <property type="entry name" value="LuxR_C_like"/>
    <property type="match status" value="1"/>
</dbReference>
<dbReference type="PROSITE" id="PS50110">
    <property type="entry name" value="RESPONSE_REGULATORY"/>
    <property type="match status" value="1"/>
</dbReference>
<dbReference type="Proteomes" id="UP001320876">
    <property type="component" value="Unassembled WGS sequence"/>
</dbReference>
<evidence type="ECO:0000313" key="8">
    <source>
        <dbReference type="Proteomes" id="UP001320876"/>
    </source>
</evidence>
<feature type="domain" description="Response regulatory" evidence="6">
    <location>
        <begin position="7"/>
        <end position="121"/>
    </location>
</feature>
<evidence type="ECO:0000259" key="6">
    <source>
        <dbReference type="PROSITE" id="PS50110"/>
    </source>
</evidence>
<evidence type="ECO:0000313" key="7">
    <source>
        <dbReference type="EMBL" id="MCW1924470.1"/>
    </source>
</evidence>
<dbReference type="PANTHER" id="PTHR44688:SF16">
    <property type="entry name" value="DNA-BINDING TRANSCRIPTIONAL ACTIVATOR DEVR_DOSR"/>
    <property type="match status" value="1"/>
</dbReference>
<keyword evidence="3" id="KW-0804">Transcription</keyword>
<dbReference type="InterPro" id="IPR011006">
    <property type="entry name" value="CheY-like_superfamily"/>
</dbReference>
<evidence type="ECO:0000256" key="4">
    <source>
        <dbReference type="PROSITE-ProRule" id="PRU00169"/>
    </source>
</evidence>
<keyword evidence="1" id="KW-0805">Transcription regulation</keyword>
<dbReference type="RefSeq" id="WP_264488577.1">
    <property type="nucleotide sequence ID" value="NZ_JAPDDT010000008.1"/>
</dbReference>
<feature type="domain" description="HTH luxR-type" evidence="5">
    <location>
        <begin position="137"/>
        <end position="202"/>
    </location>
</feature>
<dbReference type="SUPFAM" id="SSF46894">
    <property type="entry name" value="C-terminal effector domain of the bipartite response regulators"/>
    <property type="match status" value="1"/>
</dbReference>
<proteinExistence type="predicted"/>
<name>A0ABT3GLX2_9BACT</name>
<dbReference type="Pfam" id="PF00072">
    <property type="entry name" value="Response_reg"/>
    <property type="match status" value="1"/>
</dbReference>
<sequence>MTSTESTVHVVDDDASFLRATARLLRASGFTVKTFAAAADFLAAHGEESAGCVVADLHMPEMNGLGLQAELARRGNPLPVLFLSGAGDIPSTVRAMREGAEDFLEKRAEKEELVEAVKRALSRDALERNHRCRKRALRARFATLSGREMEVLGHVVRGQLNKQIADRLGIHERTVKLHRTAITTKLGVPSVAELTLLAQEAEAFPVSPQTFP</sequence>
<organism evidence="7 8">
    <name type="scientific">Luteolibacter arcticus</name>
    <dbReference type="NCBI Taxonomy" id="1581411"/>
    <lineage>
        <taxon>Bacteria</taxon>
        <taxon>Pseudomonadati</taxon>
        <taxon>Verrucomicrobiota</taxon>
        <taxon>Verrucomicrobiia</taxon>
        <taxon>Verrucomicrobiales</taxon>
        <taxon>Verrucomicrobiaceae</taxon>
        <taxon>Luteolibacter</taxon>
    </lineage>
</organism>
<keyword evidence="8" id="KW-1185">Reference proteome</keyword>
<dbReference type="PANTHER" id="PTHR44688">
    <property type="entry name" value="DNA-BINDING TRANSCRIPTIONAL ACTIVATOR DEVR_DOSR"/>
    <property type="match status" value="1"/>
</dbReference>
<dbReference type="PROSITE" id="PS50043">
    <property type="entry name" value="HTH_LUXR_2"/>
    <property type="match status" value="1"/>
</dbReference>
<dbReference type="SUPFAM" id="SSF52172">
    <property type="entry name" value="CheY-like"/>
    <property type="match status" value="1"/>
</dbReference>
<dbReference type="InterPro" id="IPR016032">
    <property type="entry name" value="Sig_transdc_resp-reg_C-effctor"/>
</dbReference>
<dbReference type="Gene3D" id="1.10.10.10">
    <property type="entry name" value="Winged helix-like DNA-binding domain superfamily/Winged helix DNA-binding domain"/>
    <property type="match status" value="1"/>
</dbReference>
<evidence type="ECO:0000259" key="5">
    <source>
        <dbReference type="PROSITE" id="PS50043"/>
    </source>
</evidence>
<dbReference type="InterPro" id="IPR001789">
    <property type="entry name" value="Sig_transdc_resp-reg_receiver"/>
</dbReference>
<dbReference type="InterPro" id="IPR000792">
    <property type="entry name" value="Tscrpt_reg_LuxR_C"/>
</dbReference>
<protein>
    <submittedName>
        <fullName evidence="7">Response regulator</fullName>
    </submittedName>
</protein>
<dbReference type="Pfam" id="PF00196">
    <property type="entry name" value="GerE"/>
    <property type="match status" value="1"/>
</dbReference>
<dbReference type="Gene3D" id="3.40.50.2300">
    <property type="match status" value="1"/>
</dbReference>
<accession>A0ABT3GLX2</accession>
<dbReference type="SMART" id="SM00421">
    <property type="entry name" value="HTH_LUXR"/>
    <property type="match status" value="1"/>
</dbReference>
<dbReference type="SMART" id="SM00448">
    <property type="entry name" value="REC"/>
    <property type="match status" value="1"/>
</dbReference>
<evidence type="ECO:0000256" key="1">
    <source>
        <dbReference type="ARBA" id="ARBA00023015"/>
    </source>
</evidence>